<evidence type="ECO:0000313" key="1">
    <source>
        <dbReference type="EMBL" id="PWA48482.1"/>
    </source>
</evidence>
<evidence type="ECO:0008006" key="3">
    <source>
        <dbReference type="Google" id="ProtNLM"/>
    </source>
</evidence>
<organism evidence="1 2">
    <name type="scientific">Artemisia annua</name>
    <name type="common">Sweet wormwood</name>
    <dbReference type="NCBI Taxonomy" id="35608"/>
    <lineage>
        <taxon>Eukaryota</taxon>
        <taxon>Viridiplantae</taxon>
        <taxon>Streptophyta</taxon>
        <taxon>Embryophyta</taxon>
        <taxon>Tracheophyta</taxon>
        <taxon>Spermatophyta</taxon>
        <taxon>Magnoliopsida</taxon>
        <taxon>eudicotyledons</taxon>
        <taxon>Gunneridae</taxon>
        <taxon>Pentapetalae</taxon>
        <taxon>asterids</taxon>
        <taxon>campanulids</taxon>
        <taxon>Asterales</taxon>
        <taxon>Asteraceae</taxon>
        <taxon>Asteroideae</taxon>
        <taxon>Anthemideae</taxon>
        <taxon>Artemisiinae</taxon>
        <taxon>Artemisia</taxon>
    </lineage>
</organism>
<protein>
    <recommendedName>
        <fullName evidence="3">RNA-directed DNA polymerase, eukaryota, Reverse transcriptase zinc-binding domain protein</fullName>
    </recommendedName>
</protein>
<dbReference type="OrthoDB" id="1932741at2759"/>
<proteinExistence type="predicted"/>
<dbReference type="SUPFAM" id="SSF56219">
    <property type="entry name" value="DNase I-like"/>
    <property type="match status" value="1"/>
</dbReference>
<dbReference type="Gene3D" id="3.60.10.10">
    <property type="entry name" value="Endonuclease/exonuclease/phosphatase"/>
    <property type="match status" value="1"/>
</dbReference>
<keyword evidence="2" id="KW-1185">Reference proteome</keyword>
<reference evidence="1 2" key="1">
    <citation type="journal article" date="2018" name="Mol. Plant">
        <title>The genome of Artemisia annua provides insight into the evolution of Asteraceae family and artemisinin biosynthesis.</title>
        <authorList>
            <person name="Shen Q."/>
            <person name="Zhang L."/>
            <person name="Liao Z."/>
            <person name="Wang S."/>
            <person name="Yan T."/>
            <person name="Shi P."/>
            <person name="Liu M."/>
            <person name="Fu X."/>
            <person name="Pan Q."/>
            <person name="Wang Y."/>
            <person name="Lv Z."/>
            <person name="Lu X."/>
            <person name="Zhang F."/>
            <person name="Jiang W."/>
            <person name="Ma Y."/>
            <person name="Chen M."/>
            <person name="Hao X."/>
            <person name="Li L."/>
            <person name="Tang Y."/>
            <person name="Lv G."/>
            <person name="Zhou Y."/>
            <person name="Sun X."/>
            <person name="Brodelius P.E."/>
            <person name="Rose J.K.C."/>
            <person name="Tang K."/>
        </authorList>
    </citation>
    <scope>NUCLEOTIDE SEQUENCE [LARGE SCALE GENOMIC DNA]</scope>
    <source>
        <strain evidence="2">cv. Huhao1</strain>
        <tissue evidence="1">Leaf</tissue>
    </source>
</reference>
<comment type="caution">
    <text evidence="1">The sequence shown here is derived from an EMBL/GenBank/DDBJ whole genome shotgun (WGS) entry which is preliminary data.</text>
</comment>
<dbReference type="Proteomes" id="UP000245207">
    <property type="component" value="Unassembled WGS sequence"/>
</dbReference>
<accession>A0A2U1LHN7</accession>
<dbReference type="EMBL" id="PKPP01009344">
    <property type="protein sequence ID" value="PWA48482.1"/>
    <property type="molecule type" value="Genomic_DNA"/>
</dbReference>
<gene>
    <name evidence="1" type="ORF">CTI12_AA490900</name>
</gene>
<dbReference type="AlphaFoldDB" id="A0A2U1LHN7"/>
<name>A0A2U1LHN7_ARTAN</name>
<dbReference type="InterPro" id="IPR036691">
    <property type="entry name" value="Endo/exonu/phosph_ase_sf"/>
</dbReference>
<sequence>MDFKIGTWNIRSMNKLNKQKEVRKLIIEERIQVCAILETHIKPHKLPKACDRAFGDWNWLSNVSHSQNGCRILVTWDRNMVDLVIKKGKNYGGILVELKEWLVVFHGCLLVTSMLLLTLKSMEHSACRSFLMICKTSLIV</sequence>
<evidence type="ECO:0000313" key="2">
    <source>
        <dbReference type="Proteomes" id="UP000245207"/>
    </source>
</evidence>